<evidence type="ECO:0000256" key="13">
    <source>
        <dbReference type="ARBA" id="ARBA00035852"/>
    </source>
</evidence>
<evidence type="ECO:0000256" key="11">
    <source>
        <dbReference type="ARBA" id="ARBA00023136"/>
    </source>
</evidence>
<evidence type="ECO:0000256" key="4">
    <source>
        <dbReference type="ARBA" id="ARBA00022475"/>
    </source>
</evidence>
<keyword evidence="12" id="KW-0966">Cell projection</keyword>
<evidence type="ECO:0000256" key="21">
    <source>
        <dbReference type="ARBA" id="ARBA00047969"/>
    </source>
</evidence>
<evidence type="ECO:0000256" key="14">
    <source>
        <dbReference type="ARBA" id="ARBA00037002"/>
    </source>
</evidence>
<evidence type="ECO:0000256" key="15">
    <source>
        <dbReference type="ARBA" id="ARBA00038456"/>
    </source>
</evidence>
<evidence type="ECO:0000256" key="18">
    <source>
        <dbReference type="ARBA" id="ARBA00043210"/>
    </source>
</evidence>
<evidence type="ECO:0000256" key="3">
    <source>
        <dbReference type="ARBA" id="ARBA00004632"/>
    </source>
</evidence>
<dbReference type="Gene3D" id="3.10.129.10">
    <property type="entry name" value="Hotdog Thioesterase"/>
    <property type="match status" value="1"/>
</dbReference>
<sequence>MTVALPWRTREDHRCFGCAPRNPHGLGLTFEQAGDALWTEFDLGHHYESYPGVVHGGIVALICDETMGNLIVLRNGTPAVTTSMRMRYIGTVHVGLPHRVAATLTSASPTLIGAAADVTDARGDLVASATATYHRSAS</sequence>
<dbReference type="PANTHER" id="PTHR12418:SF19">
    <property type="entry name" value="ACYL-COENZYME A THIOESTERASE THEM4"/>
    <property type="match status" value="1"/>
</dbReference>
<reference evidence="25 26" key="1">
    <citation type="journal article" date="2019" name="Int. J. Syst. Evol. Microbiol.">
        <title>The Global Catalogue of Microorganisms (GCM) 10K type strain sequencing project: providing services to taxonomists for standard genome sequencing and annotation.</title>
        <authorList>
            <consortium name="The Broad Institute Genomics Platform"/>
            <consortium name="The Broad Institute Genome Sequencing Center for Infectious Disease"/>
            <person name="Wu L."/>
            <person name="Ma J."/>
        </authorList>
    </citation>
    <scope>NUCLEOTIDE SEQUENCE [LARGE SCALE GENOMIC DNA]</scope>
    <source>
        <strain evidence="25 26">JCM 16009</strain>
    </source>
</reference>
<dbReference type="InterPro" id="IPR006683">
    <property type="entry name" value="Thioestr_dom"/>
</dbReference>
<comment type="catalytic activity">
    <reaction evidence="22">
        <text>dodecanoyl-CoA + H2O = dodecanoate + CoA + H(+)</text>
        <dbReference type="Rhea" id="RHEA:30135"/>
        <dbReference type="ChEBI" id="CHEBI:15377"/>
        <dbReference type="ChEBI" id="CHEBI:15378"/>
        <dbReference type="ChEBI" id="CHEBI:18262"/>
        <dbReference type="ChEBI" id="CHEBI:57287"/>
        <dbReference type="ChEBI" id="CHEBI:57375"/>
    </reaction>
    <physiologicalReaction direction="left-to-right" evidence="22">
        <dbReference type="Rhea" id="RHEA:30136"/>
    </physiologicalReaction>
</comment>
<evidence type="ECO:0000256" key="7">
    <source>
        <dbReference type="ARBA" id="ARBA00022801"/>
    </source>
</evidence>
<keyword evidence="7" id="KW-0378">Hydrolase</keyword>
<evidence type="ECO:0000313" key="25">
    <source>
        <dbReference type="EMBL" id="GAA1854371.1"/>
    </source>
</evidence>
<evidence type="ECO:0000256" key="20">
    <source>
        <dbReference type="ARBA" id="ARBA00047734"/>
    </source>
</evidence>
<keyword evidence="5" id="KW-0963">Cytoplasm</keyword>
<comment type="catalytic activity">
    <reaction evidence="13">
        <text>(5Z,8Z,11Z,14Z)-eicosatetraenoyl-CoA + H2O = (5Z,8Z,11Z,14Z)-eicosatetraenoate + CoA + H(+)</text>
        <dbReference type="Rhea" id="RHEA:40151"/>
        <dbReference type="ChEBI" id="CHEBI:15377"/>
        <dbReference type="ChEBI" id="CHEBI:15378"/>
        <dbReference type="ChEBI" id="CHEBI:32395"/>
        <dbReference type="ChEBI" id="CHEBI:57287"/>
        <dbReference type="ChEBI" id="CHEBI:57368"/>
    </reaction>
    <physiologicalReaction direction="left-to-right" evidence="13">
        <dbReference type="Rhea" id="RHEA:40152"/>
    </physiologicalReaction>
</comment>
<keyword evidence="8" id="KW-0276">Fatty acid metabolism</keyword>
<evidence type="ECO:0000256" key="19">
    <source>
        <dbReference type="ARBA" id="ARBA00047588"/>
    </source>
</evidence>
<keyword evidence="10" id="KW-0443">Lipid metabolism</keyword>
<comment type="catalytic activity">
    <reaction evidence="20">
        <text>hexadecanoyl-CoA + H2O = hexadecanoate + CoA + H(+)</text>
        <dbReference type="Rhea" id="RHEA:16645"/>
        <dbReference type="ChEBI" id="CHEBI:7896"/>
        <dbReference type="ChEBI" id="CHEBI:15377"/>
        <dbReference type="ChEBI" id="CHEBI:15378"/>
        <dbReference type="ChEBI" id="CHEBI:57287"/>
        <dbReference type="ChEBI" id="CHEBI:57379"/>
        <dbReference type="EC" id="3.1.2.2"/>
    </reaction>
    <physiologicalReaction direction="left-to-right" evidence="20">
        <dbReference type="Rhea" id="RHEA:16646"/>
    </physiologicalReaction>
</comment>
<organism evidence="25 26">
    <name type="scientific">Pseudonocardia ailaonensis</name>
    <dbReference type="NCBI Taxonomy" id="367279"/>
    <lineage>
        <taxon>Bacteria</taxon>
        <taxon>Bacillati</taxon>
        <taxon>Actinomycetota</taxon>
        <taxon>Actinomycetes</taxon>
        <taxon>Pseudonocardiales</taxon>
        <taxon>Pseudonocardiaceae</taxon>
        <taxon>Pseudonocardia</taxon>
    </lineage>
</organism>
<keyword evidence="4" id="KW-1003">Cell membrane</keyword>
<comment type="catalytic activity">
    <reaction evidence="19">
        <text>octanoyl-CoA + H2O = octanoate + CoA + H(+)</text>
        <dbReference type="Rhea" id="RHEA:30143"/>
        <dbReference type="ChEBI" id="CHEBI:15377"/>
        <dbReference type="ChEBI" id="CHEBI:15378"/>
        <dbReference type="ChEBI" id="CHEBI:25646"/>
        <dbReference type="ChEBI" id="CHEBI:57287"/>
        <dbReference type="ChEBI" id="CHEBI:57386"/>
    </reaction>
    <physiologicalReaction direction="left-to-right" evidence="19">
        <dbReference type="Rhea" id="RHEA:30144"/>
    </physiologicalReaction>
</comment>
<keyword evidence="9" id="KW-0809">Transit peptide</keyword>
<evidence type="ECO:0000256" key="17">
    <source>
        <dbReference type="ARBA" id="ARBA00040123"/>
    </source>
</evidence>
<feature type="domain" description="Thioesterase" evidence="24">
    <location>
        <begin position="52"/>
        <end position="126"/>
    </location>
</feature>
<keyword evidence="26" id="KW-1185">Reference proteome</keyword>
<evidence type="ECO:0000256" key="8">
    <source>
        <dbReference type="ARBA" id="ARBA00022832"/>
    </source>
</evidence>
<dbReference type="PANTHER" id="PTHR12418">
    <property type="entry name" value="ACYL-COENZYME A THIOESTERASE THEM4"/>
    <property type="match status" value="1"/>
</dbReference>
<dbReference type="InterPro" id="IPR029069">
    <property type="entry name" value="HotDog_dom_sf"/>
</dbReference>
<evidence type="ECO:0000256" key="10">
    <source>
        <dbReference type="ARBA" id="ARBA00023098"/>
    </source>
</evidence>
<dbReference type="RefSeq" id="WP_344418501.1">
    <property type="nucleotide sequence ID" value="NZ_BAAAQK010000012.1"/>
</dbReference>
<evidence type="ECO:0000256" key="12">
    <source>
        <dbReference type="ARBA" id="ARBA00023273"/>
    </source>
</evidence>
<dbReference type="CDD" id="cd03443">
    <property type="entry name" value="PaaI_thioesterase"/>
    <property type="match status" value="1"/>
</dbReference>
<dbReference type="Proteomes" id="UP001500449">
    <property type="component" value="Unassembled WGS sequence"/>
</dbReference>
<dbReference type="SUPFAM" id="SSF54637">
    <property type="entry name" value="Thioesterase/thiol ester dehydrase-isomerase"/>
    <property type="match status" value="1"/>
</dbReference>
<evidence type="ECO:0000256" key="16">
    <source>
        <dbReference type="ARBA" id="ARBA00038848"/>
    </source>
</evidence>
<evidence type="ECO:0000256" key="9">
    <source>
        <dbReference type="ARBA" id="ARBA00022946"/>
    </source>
</evidence>
<keyword evidence="11" id="KW-0472">Membrane</keyword>
<dbReference type="EC" id="3.1.2.2" evidence="16"/>
<evidence type="ECO:0000256" key="5">
    <source>
        <dbReference type="ARBA" id="ARBA00022490"/>
    </source>
</evidence>
<proteinExistence type="inferred from homology"/>
<dbReference type="EMBL" id="BAAAQK010000012">
    <property type="protein sequence ID" value="GAA1854371.1"/>
    <property type="molecule type" value="Genomic_DNA"/>
</dbReference>
<comment type="catalytic activity">
    <reaction evidence="23">
        <text>tetradecanoyl-CoA + H2O = tetradecanoate + CoA + H(+)</text>
        <dbReference type="Rhea" id="RHEA:40119"/>
        <dbReference type="ChEBI" id="CHEBI:15377"/>
        <dbReference type="ChEBI" id="CHEBI:15378"/>
        <dbReference type="ChEBI" id="CHEBI:30807"/>
        <dbReference type="ChEBI" id="CHEBI:57287"/>
        <dbReference type="ChEBI" id="CHEBI:57385"/>
    </reaction>
    <physiologicalReaction direction="left-to-right" evidence="23">
        <dbReference type="Rhea" id="RHEA:40120"/>
    </physiologicalReaction>
</comment>
<evidence type="ECO:0000256" key="2">
    <source>
        <dbReference type="ARBA" id="ARBA00004496"/>
    </source>
</evidence>
<gene>
    <name evidence="25" type="ORF">GCM10009836_38050</name>
</gene>
<evidence type="ECO:0000256" key="22">
    <source>
        <dbReference type="ARBA" id="ARBA00048074"/>
    </source>
</evidence>
<keyword evidence="6" id="KW-0053">Apoptosis</keyword>
<comment type="subcellular location">
    <subcellularLocation>
        <location evidence="3">Cell projection</location>
        <location evidence="3">Ruffle membrane</location>
    </subcellularLocation>
    <subcellularLocation>
        <location evidence="2">Cytoplasm</location>
    </subcellularLocation>
    <subcellularLocation>
        <location evidence="1">Membrane</location>
        <topology evidence="1">Peripheral membrane protein</topology>
    </subcellularLocation>
</comment>
<protein>
    <recommendedName>
        <fullName evidence="17">Acyl-coenzyme A thioesterase THEM4</fullName>
        <ecNumber evidence="16">3.1.2.2</ecNumber>
    </recommendedName>
    <alternativeName>
        <fullName evidence="18">Thioesterase superfamily member 4</fullName>
    </alternativeName>
</protein>
<dbReference type="InterPro" id="IPR052365">
    <property type="entry name" value="THEM4/THEM5_acyl-CoA_thioest"/>
</dbReference>
<evidence type="ECO:0000313" key="26">
    <source>
        <dbReference type="Proteomes" id="UP001500449"/>
    </source>
</evidence>
<comment type="catalytic activity">
    <reaction evidence="21">
        <text>decanoyl-CoA + H2O = decanoate + CoA + H(+)</text>
        <dbReference type="Rhea" id="RHEA:40059"/>
        <dbReference type="ChEBI" id="CHEBI:15377"/>
        <dbReference type="ChEBI" id="CHEBI:15378"/>
        <dbReference type="ChEBI" id="CHEBI:27689"/>
        <dbReference type="ChEBI" id="CHEBI:57287"/>
        <dbReference type="ChEBI" id="CHEBI:61430"/>
    </reaction>
    <physiologicalReaction direction="left-to-right" evidence="21">
        <dbReference type="Rhea" id="RHEA:40060"/>
    </physiologicalReaction>
</comment>
<evidence type="ECO:0000256" key="6">
    <source>
        <dbReference type="ARBA" id="ARBA00022703"/>
    </source>
</evidence>
<accession>A0ABN2N5X7</accession>
<dbReference type="Pfam" id="PF03061">
    <property type="entry name" value="4HBT"/>
    <property type="match status" value="1"/>
</dbReference>
<name>A0ABN2N5X7_9PSEU</name>
<evidence type="ECO:0000256" key="1">
    <source>
        <dbReference type="ARBA" id="ARBA00004170"/>
    </source>
</evidence>
<comment type="catalytic activity">
    <reaction evidence="14">
        <text>(9Z)-octadecenoyl-CoA + H2O = (9Z)-octadecenoate + CoA + H(+)</text>
        <dbReference type="Rhea" id="RHEA:40139"/>
        <dbReference type="ChEBI" id="CHEBI:15377"/>
        <dbReference type="ChEBI" id="CHEBI:15378"/>
        <dbReference type="ChEBI" id="CHEBI:30823"/>
        <dbReference type="ChEBI" id="CHEBI:57287"/>
        <dbReference type="ChEBI" id="CHEBI:57387"/>
    </reaction>
    <physiologicalReaction direction="left-to-right" evidence="14">
        <dbReference type="Rhea" id="RHEA:40140"/>
    </physiologicalReaction>
</comment>
<evidence type="ECO:0000259" key="24">
    <source>
        <dbReference type="Pfam" id="PF03061"/>
    </source>
</evidence>
<comment type="caution">
    <text evidence="25">The sequence shown here is derived from an EMBL/GenBank/DDBJ whole genome shotgun (WGS) entry which is preliminary data.</text>
</comment>
<evidence type="ECO:0000256" key="23">
    <source>
        <dbReference type="ARBA" id="ARBA00048180"/>
    </source>
</evidence>
<comment type="similarity">
    <text evidence="15">Belongs to the THEM4/THEM5 thioesterase family.</text>
</comment>